<protein>
    <submittedName>
        <fullName evidence="2">Uncharacterized protein</fullName>
    </submittedName>
</protein>
<dbReference type="Proteomes" id="UP001597417">
    <property type="component" value="Unassembled WGS sequence"/>
</dbReference>
<evidence type="ECO:0000256" key="1">
    <source>
        <dbReference type="SAM" id="MobiDB-lite"/>
    </source>
</evidence>
<proteinExistence type="predicted"/>
<accession>A0ABW5G1P4</accession>
<feature type="compositionally biased region" description="Basic residues" evidence="1">
    <location>
        <begin position="1"/>
        <end position="10"/>
    </location>
</feature>
<dbReference type="EMBL" id="JBHUKR010000021">
    <property type="protein sequence ID" value="MFD2420928.1"/>
    <property type="molecule type" value="Genomic_DNA"/>
</dbReference>
<evidence type="ECO:0000313" key="2">
    <source>
        <dbReference type="EMBL" id="MFD2420928.1"/>
    </source>
</evidence>
<sequence length="242" mass="23495">MSGNRGRRLSRRDARRILRGDHTAAGPALRGVLAAASAPTDTGELAGERAAMAAFTASVPAGPATAPMPGGARGSSKTPKWIGAITTRVAATVAAVVLVAGGGLAAVAATGGLPGHGDAPPRPAPTSVVPQPEDTTAPGGDATAPSGEAGSPAPQPTASAGEGGSDAIPSPSPVGLCHAYSAGADHGKSMDNPTFSALIAYAGGKDKIDSYCAAVLAAPNPGDGHAGSHSTPQPSHHPPERR</sequence>
<reference evidence="3" key="1">
    <citation type="journal article" date="2019" name="Int. J. Syst. Evol. Microbiol.">
        <title>The Global Catalogue of Microorganisms (GCM) 10K type strain sequencing project: providing services to taxonomists for standard genome sequencing and annotation.</title>
        <authorList>
            <consortium name="The Broad Institute Genomics Platform"/>
            <consortium name="The Broad Institute Genome Sequencing Center for Infectious Disease"/>
            <person name="Wu L."/>
            <person name="Ma J."/>
        </authorList>
    </citation>
    <scope>NUCLEOTIDE SEQUENCE [LARGE SCALE GENOMIC DNA]</scope>
    <source>
        <strain evidence="3">CGMCC 4.7645</strain>
    </source>
</reference>
<gene>
    <name evidence="2" type="ORF">ACFSXZ_31820</name>
</gene>
<feature type="compositionally biased region" description="Basic and acidic residues" evidence="1">
    <location>
        <begin position="11"/>
        <end position="22"/>
    </location>
</feature>
<feature type="region of interest" description="Disordered" evidence="1">
    <location>
        <begin position="115"/>
        <end position="172"/>
    </location>
</feature>
<feature type="region of interest" description="Disordered" evidence="1">
    <location>
        <begin position="217"/>
        <end position="242"/>
    </location>
</feature>
<keyword evidence="3" id="KW-1185">Reference proteome</keyword>
<feature type="region of interest" description="Disordered" evidence="1">
    <location>
        <begin position="1"/>
        <end position="22"/>
    </location>
</feature>
<evidence type="ECO:0000313" key="3">
    <source>
        <dbReference type="Proteomes" id="UP001597417"/>
    </source>
</evidence>
<name>A0ABW5G1P4_9PSEU</name>
<comment type="caution">
    <text evidence="2">The sequence shown here is derived from an EMBL/GenBank/DDBJ whole genome shotgun (WGS) entry which is preliminary data.</text>
</comment>
<organism evidence="2 3">
    <name type="scientific">Amycolatopsis pigmentata</name>
    <dbReference type="NCBI Taxonomy" id="450801"/>
    <lineage>
        <taxon>Bacteria</taxon>
        <taxon>Bacillati</taxon>
        <taxon>Actinomycetota</taxon>
        <taxon>Actinomycetes</taxon>
        <taxon>Pseudonocardiales</taxon>
        <taxon>Pseudonocardiaceae</taxon>
        <taxon>Amycolatopsis</taxon>
    </lineage>
</organism>
<dbReference type="RefSeq" id="WP_378269236.1">
    <property type="nucleotide sequence ID" value="NZ_JBHUKR010000021.1"/>
</dbReference>